<dbReference type="Gene3D" id="3.40.50.12160">
    <property type="entry name" value="Methylthiotransferase, N-terminal domain"/>
    <property type="match status" value="1"/>
</dbReference>
<dbReference type="InterPro" id="IPR038135">
    <property type="entry name" value="Methylthiotransferase_N_sf"/>
</dbReference>
<keyword evidence="4" id="KW-0949">S-adenosyl-L-methionine</keyword>
<dbReference type="GeneID" id="134290050"/>
<dbReference type="InterPro" id="IPR013848">
    <property type="entry name" value="Methylthiotransferase_N"/>
</dbReference>
<dbReference type="PROSITE" id="PS51918">
    <property type="entry name" value="RADICAL_SAM"/>
    <property type="match status" value="1"/>
</dbReference>
<dbReference type="EnsemblMetazoa" id="AALFPA23_014032.R20368">
    <property type="protein sequence ID" value="AALFPA23_014032.P20368"/>
    <property type="gene ID" value="AALFPA23_014032"/>
</dbReference>
<dbReference type="PROSITE" id="PS51449">
    <property type="entry name" value="MTTASE_N"/>
    <property type="match status" value="1"/>
</dbReference>
<dbReference type="Pfam" id="PF00919">
    <property type="entry name" value="UPF0004"/>
    <property type="match status" value="1"/>
</dbReference>
<dbReference type="RefSeq" id="XP_062712997.1">
    <property type="nucleotide sequence ID" value="XM_062857013.1"/>
</dbReference>
<sequence>MNTLGRHLFPRKFNKSCIITAARWLNQQPESKPTIKDRIREGPGFRDFLQQPSITPVGDHVLAADVPYLSRESVLGRGRKVFFEIYGCQMNTNDTEIVWSILKSHDFRRTGNIKDADVVLLMTCAIRDGAESTIWNRLRHIRLMKGKRDEVNKPLQIGILGCMAERLKKQLVEKEQAVDVVAGPDSYKDLPRLLAVGQGGQKAINVMLSLDETYADVIPVKLDRKSRTAFVSIMRGCDNMCSYCIVPFTRGRERSRPIDSIREEALHLQAKGIKEITLLGQNVNSYRDMSGMAEDAEKQASILAPGFKTVYKTKVGGLRFAELLADLAETVPEMRIRFTSPHPKDFPGAVLETIARYPNICKSLHLPAQSGSSSVLERMRRGYTREAYLNLVDEVRALIPDVTLSSDFICGFCGETDEEFSETLSLIQRVKYHTAFLFAYSMREKTTAHRRYQDDVPEETKQQRLRQMIAAFRAGAEELNRQYIGREELVMVEGASKRSKDDLSGRNDGNIKVILPGGDVPMGDSNSKERKTIVSGDYVAVRIVESNSQILKGIPLYHTTIHDFAARKV</sequence>
<dbReference type="SFLD" id="SFLDS00029">
    <property type="entry name" value="Radical_SAM"/>
    <property type="match status" value="1"/>
</dbReference>
<keyword evidence="7" id="KW-0411">Iron-sulfur</keyword>
<evidence type="ECO:0000256" key="5">
    <source>
        <dbReference type="ARBA" id="ARBA00022723"/>
    </source>
</evidence>
<dbReference type="Gene3D" id="3.80.30.20">
    <property type="entry name" value="tm_1862 like domain"/>
    <property type="match status" value="1"/>
</dbReference>
<evidence type="ECO:0000259" key="9">
    <source>
        <dbReference type="PROSITE" id="PS51449"/>
    </source>
</evidence>
<keyword evidence="5" id="KW-0479">Metal-binding</keyword>
<proteinExistence type="inferred from homology"/>
<evidence type="ECO:0000256" key="4">
    <source>
        <dbReference type="ARBA" id="ARBA00022691"/>
    </source>
</evidence>
<evidence type="ECO:0000313" key="12">
    <source>
        <dbReference type="Proteomes" id="UP000069940"/>
    </source>
</evidence>
<reference evidence="12" key="1">
    <citation type="journal article" date="2015" name="Proc. Natl. Acad. Sci. U.S.A.">
        <title>Genome sequence of the Asian Tiger mosquito, Aedes albopictus, reveals insights into its biology, genetics, and evolution.</title>
        <authorList>
            <person name="Chen X.G."/>
            <person name="Jiang X."/>
            <person name="Gu J."/>
            <person name="Xu M."/>
            <person name="Wu Y."/>
            <person name="Deng Y."/>
            <person name="Zhang C."/>
            <person name="Bonizzoni M."/>
            <person name="Dermauw W."/>
            <person name="Vontas J."/>
            <person name="Armbruster P."/>
            <person name="Huang X."/>
            <person name="Yang Y."/>
            <person name="Zhang H."/>
            <person name="He W."/>
            <person name="Peng H."/>
            <person name="Liu Y."/>
            <person name="Wu K."/>
            <person name="Chen J."/>
            <person name="Lirakis M."/>
            <person name="Topalis P."/>
            <person name="Van Leeuwen T."/>
            <person name="Hall A.B."/>
            <person name="Jiang X."/>
            <person name="Thorpe C."/>
            <person name="Mueller R.L."/>
            <person name="Sun C."/>
            <person name="Waterhouse R.M."/>
            <person name="Yan G."/>
            <person name="Tu Z.J."/>
            <person name="Fang X."/>
            <person name="James A.A."/>
        </authorList>
    </citation>
    <scope>NUCLEOTIDE SEQUENCE [LARGE SCALE GENOMIC DNA]</scope>
    <source>
        <strain evidence="12">Foshan</strain>
    </source>
</reference>
<dbReference type="InterPro" id="IPR006463">
    <property type="entry name" value="MiaB_methiolase"/>
</dbReference>
<keyword evidence="3" id="KW-0004">4Fe-4S</keyword>
<evidence type="ECO:0000256" key="3">
    <source>
        <dbReference type="ARBA" id="ARBA00022485"/>
    </source>
</evidence>
<evidence type="ECO:0000256" key="2">
    <source>
        <dbReference type="ARBA" id="ARBA00009815"/>
    </source>
</evidence>
<dbReference type="PROSITE" id="PS50926">
    <property type="entry name" value="TRAM"/>
    <property type="match status" value="1"/>
</dbReference>
<evidence type="ECO:0000256" key="7">
    <source>
        <dbReference type="ARBA" id="ARBA00023014"/>
    </source>
</evidence>
<feature type="domain" description="Radical SAM core" evidence="10">
    <location>
        <begin position="223"/>
        <end position="478"/>
    </location>
</feature>
<evidence type="ECO:0000256" key="6">
    <source>
        <dbReference type="ARBA" id="ARBA00023004"/>
    </source>
</evidence>
<feature type="domain" description="MTTase N-terminal" evidence="9">
    <location>
        <begin position="79"/>
        <end position="199"/>
    </location>
</feature>
<keyword evidence="12" id="KW-1185">Reference proteome</keyword>
<dbReference type="Pfam" id="PF04055">
    <property type="entry name" value="Radical_SAM"/>
    <property type="match status" value="1"/>
</dbReference>
<dbReference type="PANTHER" id="PTHR43020:SF2">
    <property type="entry name" value="MITOCHONDRIAL TRNA METHYLTHIOTRANSFERASE CDK5RAP1"/>
    <property type="match status" value="1"/>
</dbReference>
<dbReference type="SFLD" id="SFLDF00273">
    <property type="entry name" value="(dimethylallyl)adenosine_tRNA"/>
    <property type="match status" value="1"/>
</dbReference>
<feature type="domain" description="TRAM" evidence="8">
    <location>
        <begin position="481"/>
        <end position="557"/>
    </location>
</feature>
<accession>A0ABM1Z178</accession>
<evidence type="ECO:0000256" key="1">
    <source>
        <dbReference type="ARBA" id="ARBA00001966"/>
    </source>
</evidence>
<dbReference type="NCBIfam" id="TIGR01574">
    <property type="entry name" value="miaB-methiolase"/>
    <property type="match status" value="1"/>
</dbReference>
<dbReference type="InterPro" id="IPR005839">
    <property type="entry name" value="Methylthiotransferase"/>
</dbReference>
<dbReference type="SFLD" id="SFLDF00413">
    <property type="entry name" value="CDK5RAP1"/>
    <property type="match status" value="1"/>
</dbReference>
<evidence type="ECO:0000313" key="11">
    <source>
        <dbReference type="EnsemblMetazoa" id="AALFPA23_014032.P20368"/>
    </source>
</evidence>
<dbReference type="SUPFAM" id="SSF102114">
    <property type="entry name" value="Radical SAM enzymes"/>
    <property type="match status" value="1"/>
</dbReference>
<dbReference type="InterPro" id="IPR020612">
    <property type="entry name" value="Methylthiotransferase_CS"/>
</dbReference>
<comment type="cofactor">
    <cofactor evidence="1">
        <name>[4Fe-4S] cluster</name>
        <dbReference type="ChEBI" id="CHEBI:49883"/>
    </cofactor>
</comment>
<dbReference type="PROSITE" id="PS01278">
    <property type="entry name" value="MTTASE_RADICAL"/>
    <property type="match status" value="1"/>
</dbReference>
<comment type="similarity">
    <text evidence="2">Belongs to the methylthiotransferase family. MiaB subfamily.</text>
</comment>
<keyword evidence="6" id="KW-0408">Iron</keyword>
<dbReference type="InterPro" id="IPR023404">
    <property type="entry name" value="rSAM_horseshoe"/>
</dbReference>
<dbReference type="PANTHER" id="PTHR43020">
    <property type="entry name" value="CDK5 REGULATORY SUBUNIT-ASSOCIATED PROTEIN 1"/>
    <property type="match status" value="1"/>
</dbReference>
<dbReference type="InterPro" id="IPR002792">
    <property type="entry name" value="TRAM_dom"/>
</dbReference>
<name>A0ABM1Z178_AEDAL</name>
<dbReference type="SFLD" id="SFLDG01082">
    <property type="entry name" value="B12-binding_domain_containing"/>
    <property type="match status" value="1"/>
</dbReference>
<dbReference type="InterPro" id="IPR006638">
    <property type="entry name" value="Elp3/MiaA/NifB-like_rSAM"/>
</dbReference>
<organism evidence="11 12">
    <name type="scientific">Aedes albopictus</name>
    <name type="common">Asian tiger mosquito</name>
    <name type="synonym">Stegomyia albopicta</name>
    <dbReference type="NCBI Taxonomy" id="7160"/>
    <lineage>
        <taxon>Eukaryota</taxon>
        <taxon>Metazoa</taxon>
        <taxon>Ecdysozoa</taxon>
        <taxon>Arthropoda</taxon>
        <taxon>Hexapoda</taxon>
        <taxon>Insecta</taxon>
        <taxon>Pterygota</taxon>
        <taxon>Neoptera</taxon>
        <taxon>Endopterygota</taxon>
        <taxon>Diptera</taxon>
        <taxon>Nematocera</taxon>
        <taxon>Culicoidea</taxon>
        <taxon>Culicidae</taxon>
        <taxon>Culicinae</taxon>
        <taxon>Aedini</taxon>
        <taxon>Aedes</taxon>
        <taxon>Stegomyia</taxon>
    </lineage>
</organism>
<dbReference type="Proteomes" id="UP000069940">
    <property type="component" value="Unassembled WGS sequence"/>
</dbReference>
<dbReference type="InterPro" id="IPR007197">
    <property type="entry name" value="rSAM"/>
</dbReference>
<dbReference type="SFLD" id="SFLDG01061">
    <property type="entry name" value="methylthiotransferase"/>
    <property type="match status" value="1"/>
</dbReference>
<dbReference type="NCBIfam" id="TIGR00089">
    <property type="entry name" value="MiaB/RimO family radical SAM methylthiotransferase"/>
    <property type="match status" value="1"/>
</dbReference>
<reference evidence="11" key="2">
    <citation type="submission" date="2025-05" db="UniProtKB">
        <authorList>
            <consortium name="EnsemblMetazoa"/>
        </authorList>
    </citation>
    <scope>IDENTIFICATION</scope>
    <source>
        <strain evidence="11">Foshan</strain>
    </source>
</reference>
<dbReference type="Pfam" id="PF01938">
    <property type="entry name" value="TRAM"/>
    <property type="match status" value="1"/>
</dbReference>
<evidence type="ECO:0000259" key="10">
    <source>
        <dbReference type="PROSITE" id="PS51918"/>
    </source>
</evidence>
<evidence type="ECO:0008006" key="13">
    <source>
        <dbReference type="Google" id="ProtNLM"/>
    </source>
</evidence>
<protein>
    <recommendedName>
        <fullName evidence="13">Cdk5 activator-binding protein</fullName>
    </recommendedName>
</protein>
<dbReference type="InterPro" id="IPR058240">
    <property type="entry name" value="rSAM_sf"/>
</dbReference>
<dbReference type="SMART" id="SM00729">
    <property type="entry name" value="Elp3"/>
    <property type="match status" value="1"/>
</dbReference>
<evidence type="ECO:0000259" key="8">
    <source>
        <dbReference type="PROSITE" id="PS50926"/>
    </source>
</evidence>